<dbReference type="Gene3D" id="6.10.140.1310">
    <property type="match status" value="1"/>
</dbReference>
<dbReference type="InterPro" id="IPR031893">
    <property type="entry name" value="Phage_tail_APC"/>
</dbReference>
<dbReference type="Proteomes" id="UP000272959">
    <property type="component" value="Segment"/>
</dbReference>
<sequence>MKVYQTDIDGYFIGEAIADVDPLDPSNMLIPAGCVEVTPIEVPDWAVLRWVSGEWVAEAIPQGVDWDAVPDIPASDAIRLKRNGLLSDSDWTQLADAPVDTAAWAVYRQALRDVTDQETFPDSVIWPEEPVT</sequence>
<protein>
    <submittedName>
        <fullName evidence="2">Tail assembly chaperone protein</fullName>
    </submittedName>
</protein>
<feature type="domain" description="Phage tail assembly chaperone-like" evidence="1">
    <location>
        <begin position="76"/>
        <end position="130"/>
    </location>
</feature>
<evidence type="ECO:0000259" key="1">
    <source>
        <dbReference type="Pfam" id="PF16778"/>
    </source>
</evidence>
<reference evidence="2 3" key="1">
    <citation type="journal article" date="2019" name="ISME J.">
        <title>Cobaviruses - a new globally distributed phage group infecting Rhodobacteraceae in marine ecosystems.</title>
        <authorList>
            <person name="Bischoff V."/>
            <person name="Bunk B."/>
            <person name="Meier-Kolthoff J.P."/>
            <person name="Sproer C."/>
            <person name="Poehlein A."/>
            <person name="Dogs M."/>
            <person name="Nguyen M."/>
            <person name="Petersen J."/>
            <person name="Daniel R."/>
            <person name="Overmann J."/>
            <person name="Goker M."/>
            <person name="Simon M."/>
            <person name="Brinkhoff T."/>
            <person name="Moraru C."/>
        </authorList>
    </citation>
    <scope>NUCLEOTIDE SEQUENCE [LARGE SCALE GENOMIC DNA]</scope>
</reference>
<organism evidence="2 3">
    <name type="scientific">Lentibacter phage vB_LenP_ICBM1</name>
    <dbReference type="NCBI Taxonomy" id="2847822"/>
    <lineage>
        <taxon>Viruses</taxon>
        <taxon>Duplodnaviria</taxon>
        <taxon>Heunggongvirae</taxon>
        <taxon>Uroviricota</taxon>
        <taxon>Caudoviricetes</taxon>
        <taxon>Zobellviridae</taxon>
        <taxon>Cobavirinae</taxon>
        <taxon>Siovirus</taxon>
        <taxon>Siovirus germanense</taxon>
    </lineage>
</organism>
<evidence type="ECO:0000313" key="3">
    <source>
        <dbReference type="Proteomes" id="UP000272959"/>
    </source>
</evidence>
<proteinExistence type="predicted"/>
<accession>A0A3G2YRH1</accession>
<evidence type="ECO:0000313" key="2">
    <source>
        <dbReference type="EMBL" id="AYP28165.1"/>
    </source>
</evidence>
<dbReference type="EMBL" id="MF431617">
    <property type="protein sequence ID" value="AYP28165.1"/>
    <property type="molecule type" value="Genomic_DNA"/>
</dbReference>
<keyword evidence="3" id="KW-1185">Reference proteome</keyword>
<name>A0A3G2YRH1_9CAUD</name>
<gene>
    <name evidence="2" type="ORF">vBLenPICBM1__52</name>
</gene>
<dbReference type="Pfam" id="PF16778">
    <property type="entry name" value="Phage_tail_APC"/>
    <property type="match status" value="1"/>
</dbReference>